<organism evidence="8 9">
    <name type="scientific">Ignatzschineria rhizosphaerae</name>
    <dbReference type="NCBI Taxonomy" id="2923279"/>
    <lineage>
        <taxon>Bacteria</taxon>
        <taxon>Pseudomonadati</taxon>
        <taxon>Pseudomonadota</taxon>
        <taxon>Gammaproteobacteria</taxon>
        <taxon>Cardiobacteriales</taxon>
        <taxon>Ignatzschineriaceae</taxon>
        <taxon>Ignatzschineria</taxon>
    </lineage>
</organism>
<feature type="transmembrane region" description="Helical" evidence="6">
    <location>
        <begin position="414"/>
        <end position="435"/>
    </location>
</feature>
<reference evidence="8 9" key="1">
    <citation type="submission" date="2022-03" db="EMBL/GenBank/DDBJ databases">
        <title>Ignatzschineria rhizosphaerae HR5S32.</title>
        <authorList>
            <person name="Sun J.Q."/>
            <person name="Feng J.Y."/>
        </authorList>
    </citation>
    <scope>NUCLEOTIDE SEQUENCE [LARGE SCALE GENOMIC DNA]</scope>
    <source>
        <strain evidence="8 9">HR5S32</strain>
    </source>
</reference>
<dbReference type="PANTHER" id="PTHR42718">
    <property type="entry name" value="MAJOR FACILITATOR SUPERFAMILY MULTIDRUG TRANSPORTER MFSC"/>
    <property type="match status" value="1"/>
</dbReference>
<keyword evidence="4 6" id="KW-1133">Transmembrane helix</keyword>
<feature type="transmembrane region" description="Helical" evidence="6">
    <location>
        <begin position="118"/>
        <end position="142"/>
    </location>
</feature>
<dbReference type="RefSeq" id="WP_242152147.1">
    <property type="nucleotide sequence ID" value="NZ_CP093379.1"/>
</dbReference>
<evidence type="ECO:0000256" key="6">
    <source>
        <dbReference type="SAM" id="Phobius"/>
    </source>
</evidence>
<feature type="transmembrane region" description="Helical" evidence="6">
    <location>
        <begin position="216"/>
        <end position="235"/>
    </location>
</feature>
<evidence type="ECO:0000256" key="3">
    <source>
        <dbReference type="ARBA" id="ARBA00022692"/>
    </source>
</evidence>
<evidence type="ECO:0000313" key="9">
    <source>
        <dbReference type="Proteomes" id="UP000829542"/>
    </source>
</evidence>
<dbReference type="Pfam" id="PF07690">
    <property type="entry name" value="MFS_1"/>
    <property type="match status" value="1"/>
</dbReference>
<evidence type="ECO:0000256" key="5">
    <source>
        <dbReference type="ARBA" id="ARBA00023136"/>
    </source>
</evidence>
<feature type="transmembrane region" description="Helical" evidence="6">
    <location>
        <begin position="95"/>
        <end position="112"/>
    </location>
</feature>
<dbReference type="SUPFAM" id="SSF103473">
    <property type="entry name" value="MFS general substrate transporter"/>
    <property type="match status" value="1"/>
</dbReference>
<feature type="transmembrane region" description="Helical" evidence="6">
    <location>
        <begin position="183"/>
        <end position="200"/>
    </location>
</feature>
<feature type="transmembrane region" description="Helical" evidence="6">
    <location>
        <begin position="65"/>
        <end position="88"/>
    </location>
</feature>
<evidence type="ECO:0000256" key="4">
    <source>
        <dbReference type="ARBA" id="ARBA00022989"/>
    </source>
</evidence>
<feature type="transmembrane region" description="Helical" evidence="6">
    <location>
        <begin position="326"/>
        <end position="343"/>
    </location>
</feature>
<comment type="subcellular location">
    <subcellularLocation>
        <location evidence="1">Membrane</location>
        <topology evidence="1">Multi-pass membrane protein</topology>
    </subcellularLocation>
</comment>
<proteinExistence type="predicted"/>
<dbReference type="PROSITE" id="PS50850">
    <property type="entry name" value="MFS"/>
    <property type="match status" value="1"/>
</dbReference>
<feature type="transmembrane region" description="Helical" evidence="6">
    <location>
        <begin position="247"/>
        <end position="269"/>
    </location>
</feature>
<gene>
    <name evidence="8" type="ORF">MMG00_04775</name>
</gene>
<feature type="transmembrane region" description="Helical" evidence="6">
    <location>
        <begin position="379"/>
        <end position="402"/>
    </location>
</feature>
<keyword evidence="5 6" id="KW-0472">Membrane</keyword>
<dbReference type="PANTHER" id="PTHR42718:SF9">
    <property type="entry name" value="MAJOR FACILITATOR SUPERFAMILY MULTIDRUG TRANSPORTER MFSC"/>
    <property type="match status" value="1"/>
</dbReference>
<keyword evidence="9" id="KW-1185">Reference proteome</keyword>
<feature type="transmembrane region" description="Helical" evidence="6">
    <location>
        <begin position="285"/>
        <end position="306"/>
    </location>
</feature>
<evidence type="ECO:0000256" key="2">
    <source>
        <dbReference type="ARBA" id="ARBA00022448"/>
    </source>
</evidence>
<sequence>MKQFKTTFHTIFRIGLCQRAYKTNSLGIIIAIFLAAILATTETRLISAAIADLRGQFFLDNRESAALVTALNSAQLISMTLAPWVATVIGFNRTLLYPTLLLGIVTFLIPFVSRDYSLLLLLHSILGFCIGVYLPLTISLALRHAKPNIWLMIMAAYSLRVSIGMDSGMGISGFLIEEGYWQWIYWISAVISPLIAWLFWKSIPLTPIEFTALKEADWLGMILFTTSLVLIFIGFEGGERFGWQDSKVVVINLLTGGGLFLILMIRIFFYRESFGALIAFKNQNILFCLIIACLFGILMTPSTFLIPSFLEQMAGFKALQSKDATMIIFITYLMSMPFVIYLAKKIEARYMIILGALLIMIAGTYGLQLTQEWRVTEFLLLLIVQALGESVFLLGLIAAFVTNLNPAHGVILGAYIPLARICAPIFSSTIMLFWLRQQKEKAIALFAENIDSAVLLEDQVQIFPLIEKEALVHAYIDSFLLVVAIAIVALMLALCLKPAPQNPIAPPYLPR</sequence>
<feature type="transmembrane region" description="Helical" evidence="6">
    <location>
        <begin position="474"/>
        <end position="496"/>
    </location>
</feature>
<feature type="transmembrane region" description="Helical" evidence="6">
    <location>
        <begin position="21"/>
        <end position="39"/>
    </location>
</feature>
<evidence type="ECO:0000259" key="7">
    <source>
        <dbReference type="PROSITE" id="PS50850"/>
    </source>
</evidence>
<feature type="transmembrane region" description="Helical" evidence="6">
    <location>
        <begin position="350"/>
        <end position="367"/>
    </location>
</feature>
<dbReference type="InterPro" id="IPR011701">
    <property type="entry name" value="MFS"/>
</dbReference>
<dbReference type="Gene3D" id="1.20.1250.20">
    <property type="entry name" value="MFS general substrate transporter like domains"/>
    <property type="match status" value="2"/>
</dbReference>
<dbReference type="Proteomes" id="UP000829542">
    <property type="component" value="Chromosome"/>
</dbReference>
<protein>
    <submittedName>
        <fullName evidence="8">MFS transporter</fullName>
    </submittedName>
</protein>
<keyword evidence="3 6" id="KW-0812">Transmembrane</keyword>
<dbReference type="EMBL" id="CP093379">
    <property type="protein sequence ID" value="UNM97167.1"/>
    <property type="molecule type" value="Genomic_DNA"/>
</dbReference>
<evidence type="ECO:0000313" key="8">
    <source>
        <dbReference type="EMBL" id="UNM97167.1"/>
    </source>
</evidence>
<keyword evidence="2" id="KW-0813">Transport</keyword>
<evidence type="ECO:0000256" key="1">
    <source>
        <dbReference type="ARBA" id="ARBA00004141"/>
    </source>
</evidence>
<accession>A0ABY3X2Q2</accession>
<dbReference type="InterPro" id="IPR020846">
    <property type="entry name" value="MFS_dom"/>
</dbReference>
<dbReference type="InterPro" id="IPR036259">
    <property type="entry name" value="MFS_trans_sf"/>
</dbReference>
<name>A0ABY3X2Q2_9GAMM</name>
<feature type="domain" description="Major facilitator superfamily (MFS) profile" evidence="7">
    <location>
        <begin position="28"/>
        <end position="501"/>
    </location>
</feature>
<feature type="transmembrane region" description="Helical" evidence="6">
    <location>
        <begin position="149"/>
        <end position="171"/>
    </location>
</feature>